<dbReference type="PANTHER" id="PTHR31398:SF0">
    <property type="entry name" value="MEIOTIC NUCLEAR DIVISION PROTEIN 1 HOMOLOG"/>
    <property type="match status" value="1"/>
</dbReference>
<dbReference type="InParanoid" id="W7XDW0"/>
<keyword evidence="2" id="KW-1133">Transmembrane helix</keyword>
<evidence type="ECO:0000256" key="2">
    <source>
        <dbReference type="SAM" id="Phobius"/>
    </source>
</evidence>
<dbReference type="GO" id="GO:0003677">
    <property type="term" value="F:DNA binding"/>
    <property type="evidence" value="ECO:0007669"/>
    <property type="project" value="UniProtKB-KW"/>
</dbReference>
<keyword evidence="2" id="KW-0472">Membrane</keyword>
<evidence type="ECO:0000256" key="1">
    <source>
        <dbReference type="SAM" id="MobiDB-lite"/>
    </source>
</evidence>
<evidence type="ECO:0000313" key="3">
    <source>
        <dbReference type="EMBL" id="EWS71014.1"/>
    </source>
</evidence>
<proteinExistence type="predicted"/>
<feature type="compositionally biased region" description="Polar residues" evidence="1">
    <location>
        <begin position="346"/>
        <end position="360"/>
    </location>
</feature>
<dbReference type="OrthoDB" id="292811at2759"/>
<dbReference type="AlphaFoldDB" id="W7XDW0"/>
<dbReference type="GeneID" id="24441497"/>
<name>W7XDW0_TETTS</name>
<gene>
    <name evidence="3" type="ORF">TTHERM_001035762</name>
</gene>
<protein>
    <submittedName>
        <fullName evidence="3">Myb-like DNA-binding domain protein</fullName>
    </submittedName>
</protein>
<feature type="region of interest" description="Disordered" evidence="1">
    <location>
        <begin position="346"/>
        <end position="383"/>
    </location>
</feature>
<dbReference type="KEGG" id="tet:TTHERM_001035762"/>
<dbReference type="PANTHER" id="PTHR31398">
    <property type="entry name" value="MEIOTIC NUCLEAR DIVISION PROTEIN 1 HOMOLOG"/>
    <property type="match status" value="1"/>
</dbReference>
<feature type="transmembrane region" description="Helical" evidence="2">
    <location>
        <begin position="30"/>
        <end position="48"/>
    </location>
</feature>
<organism evidence="3 4">
    <name type="scientific">Tetrahymena thermophila (strain SB210)</name>
    <dbReference type="NCBI Taxonomy" id="312017"/>
    <lineage>
        <taxon>Eukaryota</taxon>
        <taxon>Sar</taxon>
        <taxon>Alveolata</taxon>
        <taxon>Ciliophora</taxon>
        <taxon>Intramacronucleata</taxon>
        <taxon>Oligohymenophorea</taxon>
        <taxon>Hymenostomatida</taxon>
        <taxon>Tetrahymenina</taxon>
        <taxon>Tetrahymenidae</taxon>
        <taxon>Tetrahymena</taxon>
    </lineage>
</organism>
<dbReference type="Proteomes" id="UP000009168">
    <property type="component" value="Unassembled WGS sequence"/>
</dbReference>
<dbReference type="RefSeq" id="XP_012656455.1">
    <property type="nucleotide sequence ID" value="XM_012801001.1"/>
</dbReference>
<dbReference type="GO" id="GO:0005634">
    <property type="term" value="C:nucleus"/>
    <property type="evidence" value="ECO:0007669"/>
    <property type="project" value="TreeGrafter"/>
</dbReference>
<keyword evidence="3" id="KW-0238">DNA-binding</keyword>
<dbReference type="GO" id="GO:0007131">
    <property type="term" value="P:reciprocal meiotic recombination"/>
    <property type="evidence" value="ECO:0007669"/>
    <property type="project" value="TreeGrafter"/>
</dbReference>
<dbReference type="SMR" id="W7XDW0"/>
<sequence length="563" mass="66481">MIKLKKSFQKVDIFGVNLTFRILNERSNKTWIGGIITVIISGLMLYQIQDLIQSLIKQESPQVVQQQNYVYQPELFSINPKTFSFAFGMQNSVGAHFKNETIYKIIGIQQENHRVFNQTTNNYDLITVFKEIKIESCTTEHFQIDDVRDYFLKLPLKNLYCISLEQGDLSVEGEFSAVVFKQINLQVVECTQQNCTDSQARQTILSNSRLAIYTSDNIVQVTNKDKPYKLVGKNLFWIYSTFLEYEIRYQIINNYLYTDKGIVTTHNTTDRVVNYSSDRVQVYGKTTSRMFNFYIVYEKNKEIAYFRRGLLSRPISQVELNRKLINKLFDFDDTQQVIENQKEIQQQNCNNHKNFPQQTRITKKQQSSPKRQSQHLDNLNQGDIDRKKKELQKTIKNQTNLETNQSKQSDEDKMKKKFNLTDYFISIFSFFSNVFRVINKLIEFEKLKNLLLNEEQLKLFDYLPKPKLIHNQIKSSTQIPKQRKKSFSASLRRNDTVNSLNFQQTQQQNDFIITVEKTKDEKLRDAMEAFNIIQGRLCYLRFSQHSCFQQQKQQNQFLAVDSR</sequence>
<evidence type="ECO:0000313" key="4">
    <source>
        <dbReference type="Proteomes" id="UP000009168"/>
    </source>
</evidence>
<dbReference type="EMBL" id="GG662225">
    <property type="protein sequence ID" value="EWS71014.1"/>
    <property type="molecule type" value="Genomic_DNA"/>
</dbReference>
<keyword evidence="2" id="KW-0812">Transmembrane</keyword>
<accession>W7XDW0</accession>
<reference evidence="4" key="1">
    <citation type="journal article" date="2006" name="PLoS Biol.">
        <title>Macronuclear genome sequence of the ciliate Tetrahymena thermophila, a model eukaryote.</title>
        <authorList>
            <person name="Eisen J.A."/>
            <person name="Coyne R.S."/>
            <person name="Wu M."/>
            <person name="Wu D."/>
            <person name="Thiagarajan M."/>
            <person name="Wortman J.R."/>
            <person name="Badger J.H."/>
            <person name="Ren Q."/>
            <person name="Amedeo P."/>
            <person name="Jones K.M."/>
            <person name="Tallon L.J."/>
            <person name="Delcher A.L."/>
            <person name="Salzberg S.L."/>
            <person name="Silva J.C."/>
            <person name="Haas B.J."/>
            <person name="Majoros W.H."/>
            <person name="Farzad M."/>
            <person name="Carlton J.M."/>
            <person name="Smith R.K. Jr."/>
            <person name="Garg J."/>
            <person name="Pearlman R.E."/>
            <person name="Karrer K.M."/>
            <person name="Sun L."/>
            <person name="Manning G."/>
            <person name="Elde N.C."/>
            <person name="Turkewitz A.P."/>
            <person name="Asai D.J."/>
            <person name="Wilkes D.E."/>
            <person name="Wang Y."/>
            <person name="Cai H."/>
            <person name="Collins K."/>
            <person name="Stewart B.A."/>
            <person name="Lee S.R."/>
            <person name="Wilamowska K."/>
            <person name="Weinberg Z."/>
            <person name="Ruzzo W.L."/>
            <person name="Wloga D."/>
            <person name="Gaertig J."/>
            <person name="Frankel J."/>
            <person name="Tsao C.-C."/>
            <person name="Gorovsky M.A."/>
            <person name="Keeling P.J."/>
            <person name="Waller R.F."/>
            <person name="Patron N.J."/>
            <person name="Cherry J.M."/>
            <person name="Stover N.A."/>
            <person name="Krieger C.J."/>
            <person name="del Toro C."/>
            <person name="Ryder H.F."/>
            <person name="Williamson S.C."/>
            <person name="Barbeau R.A."/>
            <person name="Hamilton E.P."/>
            <person name="Orias E."/>
        </authorList>
    </citation>
    <scope>NUCLEOTIDE SEQUENCE [LARGE SCALE GENOMIC DNA]</scope>
    <source>
        <strain evidence="4">SB210</strain>
    </source>
</reference>
<keyword evidence="4" id="KW-1185">Reference proteome</keyword>